<evidence type="ECO:0000313" key="1">
    <source>
        <dbReference type="EMBL" id="KZP31506.1"/>
    </source>
</evidence>
<dbReference type="OrthoDB" id="199771at2759"/>
<sequence>MPELNLFINGYIGTHALVNLNDQSCINLDALLHSTIATEDNMEALEVMERDERTRRWRTGCSRGTRSP</sequence>
<evidence type="ECO:0000313" key="2">
    <source>
        <dbReference type="Proteomes" id="UP000076532"/>
    </source>
</evidence>
<name>A0A166UAT2_9AGAM</name>
<proteinExistence type="predicted"/>
<keyword evidence="2" id="KW-1185">Reference proteome</keyword>
<reference evidence="1 2" key="1">
    <citation type="journal article" date="2016" name="Mol. Biol. Evol.">
        <title>Comparative Genomics of Early-Diverging Mushroom-Forming Fungi Provides Insights into the Origins of Lignocellulose Decay Capabilities.</title>
        <authorList>
            <person name="Nagy L.G."/>
            <person name="Riley R."/>
            <person name="Tritt A."/>
            <person name="Adam C."/>
            <person name="Daum C."/>
            <person name="Floudas D."/>
            <person name="Sun H."/>
            <person name="Yadav J.S."/>
            <person name="Pangilinan J."/>
            <person name="Larsson K.H."/>
            <person name="Matsuura K."/>
            <person name="Barry K."/>
            <person name="Labutti K."/>
            <person name="Kuo R."/>
            <person name="Ohm R.A."/>
            <person name="Bhattacharya S.S."/>
            <person name="Shirouzu T."/>
            <person name="Yoshinaga Y."/>
            <person name="Martin F.M."/>
            <person name="Grigoriev I.V."/>
            <person name="Hibbett D.S."/>
        </authorList>
    </citation>
    <scope>NUCLEOTIDE SEQUENCE [LARGE SCALE GENOMIC DNA]</scope>
    <source>
        <strain evidence="1 2">CBS 109695</strain>
    </source>
</reference>
<gene>
    <name evidence="1" type="ORF">FIBSPDRAFT_849470</name>
</gene>
<accession>A0A166UAT2</accession>
<dbReference type="AlphaFoldDB" id="A0A166UAT2"/>
<organism evidence="1 2">
    <name type="scientific">Athelia psychrophila</name>
    <dbReference type="NCBI Taxonomy" id="1759441"/>
    <lineage>
        <taxon>Eukaryota</taxon>
        <taxon>Fungi</taxon>
        <taxon>Dikarya</taxon>
        <taxon>Basidiomycota</taxon>
        <taxon>Agaricomycotina</taxon>
        <taxon>Agaricomycetes</taxon>
        <taxon>Agaricomycetidae</taxon>
        <taxon>Atheliales</taxon>
        <taxon>Atheliaceae</taxon>
        <taxon>Athelia</taxon>
    </lineage>
</organism>
<dbReference type="EMBL" id="KV417489">
    <property type="protein sequence ID" value="KZP31506.1"/>
    <property type="molecule type" value="Genomic_DNA"/>
</dbReference>
<dbReference type="Proteomes" id="UP000076532">
    <property type="component" value="Unassembled WGS sequence"/>
</dbReference>
<protein>
    <submittedName>
        <fullName evidence="1">Uncharacterized protein</fullName>
    </submittedName>
</protein>